<feature type="transmembrane region" description="Helical" evidence="1">
    <location>
        <begin position="12"/>
        <end position="31"/>
    </location>
</feature>
<feature type="transmembrane region" description="Helical" evidence="1">
    <location>
        <begin position="107"/>
        <end position="129"/>
    </location>
</feature>
<accession>A0ABY7K3W9</accession>
<evidence type="ECO:0000313" key="3">
    <source>
        <dbReference type="Proteomes" id="UP001164693"/>
    </source>
</evidence>
<keyword evidence="3" id="KW-1185">Reference proteome</keyword>
<evidence type="ECO:0000313" key="2">
    <source>
        <dbReference type="EMBL" id="WAX58695.1"/>
    </source>
</evidence>
<feature type="transmembrane region" description="Helical" evidence="1">
    <location>
        <begin position="77"/>
        <end position="101"/>
    </location>
</feature>
<evidence type="ECO:0000256" key="1">
    <source>
        <dbReference type="SAM" id="Phobius"/>
    </source>
</evidence>
<organism evidence="2 3">
    <name type="scientific">Jatrophihabitans cynanchi</name>
    <dbReference type="NCBI Taxonomy" id="2944128"/>
    <lineage>
        <taxon>Bacteria</taxon>
        <taxon>Bacillati</taxon>
        <taxon>Actinomycetota</taxon>
        <taxon>Actinomycetes</taxon>
        <taxon>Jatrophihabitantales</taxon>
        <taxon>Jatrophihabitantaceae</taxon>
        <taxon>Jatrophihabitans</taxon>
    </lineage>
</organism>
<dbReference type="EMBL" id="CP097463">
    <property type="protein sequence ID" value="WAX58695.1"/>
    <property type="molecule type" value="Genomic_DNA"/>
</dbReference>
<evidence type="ECO:0008006" key="4">
    <source>
        <dbReference type="Google" id="ProtNLM"/>
    </source>
</evidence>
<keyword evidence="1" id="KW-0472">Membrane</keyword>
<protein>
    <recommendedName>
        <fullName evidence="4">DUF2178 domain-containing protein</fullName>
    </recommendedName>
</protein>
<reference evidence="2" key="1">
    <citation type="submission" date="2022-05" db="EMBL/GenBank/DDBJ databases">
        <title>Jatrophihabitans sp. SB3-54 whole genome sequence.</title>
        <authorList>
            <person name="Suh M.K."/>
            <person name="Eom M.K."/>
            <person name="Kim J.S."/>
            <person name="Kim H.S."/>
            <person name="Do H.E."/>
            <person name="Shin Y.K."/>
            <person name="Lee J.-S."/>
        </authorList>
    </citation>
    <scope>NUCLEOTIDE SEQUENCE</scope>
    <source>
        <strain evidence="2">SB3-54</strain>
    </source>
</reference>
<proteinExistence type="predicted"/>
<dbReference type="Proteomes" id="UP001164693">
    <property type="component" value="Chromosome"/>
</dbReference>
<sequence>MSIKTVLRDGRIQFATVCVAAAIAYLSIGLVRHDRSLAITGPVIMIGYGAVAIALSRRSEAMSLLSSGPADERQQQVILRSTSFTGLVLVAVLVGGALWTLAVGSALANAFCLLCAVGGAAFAGSTVWFSRRV</sequence>
<name>A0ABY7K3W9_9ACTN</name>
<keyword evidence="1" id="KW-1133">Transmembrane helix</keyword>
<feature type="transmembrane region" description="Helical" evidence="1">
    <location>
        <begin position="37"/>
        <end position="56"/>
    </location>
</feature>
<gene>
    <name evidence="2" type="ORF">M6B22_08010</name>
</gene>
<dbReference type="RefSeq" id="WP_269445239.1">
    <property type="nucleotide sequence ID" value="NZ_CP097463.1"/>
</dbReference>
<keyword evidence="1" id="KW-0812">Transmembrane</keyword>